<dbReference type="GO" id="GO:0055085">
    <property type="term" value="P:transmembrane transport"/>
    <property type="evidence" value="ECO:0007669"/>
    <property type="project" value="InterPro"/>
</dbReference>
<dbReference type="Proteomes" id="UP001243195">
    <property type="component" value="Unassembled WGS sequence"/>
</dbReference>
<feature type="transmembrane region" description="Helical" evidence="6">
    <location>
        <begin position="209"/>
        <end position="235"/>
    </location>
</feature>
<dbReference type="PANTHER" id="PTHR30177">
    <property type="entry name" value="GLYCINE BETAINE/L-PROLINE TRANSPORT SYSTEM PERMEASE PROTEIN PROW"/>
    <property type="match status" value="1"/>
</dbReference>
<reference evidence="8" key="1">
    <citation type="submission" date="2023-08" db="EMBL/GenBank/DDBJ databases">
        <title>Emergence of clinically-relevant ST2 carbapenem-resistant Acinetobacter baumannii strains in hospital sewages in Zhejiang, East of China.</title>
        <authorList>
            <person name="Kaichao C."/>
            <person name="Zhang R."/>
        </authorList>
    </citation>
    <scope>NUCLEOTIDE SEQUENCE</scope>
    <source>
        <strain evidence="8">M-SY-60</strain>
    </source>
</reference>
<evidence type="ECO:0000256" key="3">
    <source>
        <dbReference type="ARBA" id="ARBA00022692"/>
    </source>
</evidence>
<evidence type="ECO:0000256" key="4">
    <source>
        <dbReference type="ARBA" id="ARBA00022989"/>
    </source>
</evidence>
<organism evidence="8 9">
    <name type="scientific">Acinetobacter gerneri</name>
    <dbReference type="NCBI Taxonomy" id="202952"/>
    <lineage>
        <taxon>Bacteria</taxon>
        <taxon>Pseudomonadati</taxon>
        <taxon>Pseudomonadota</taxon>
        <taxon>Gammaproteobacteria</taxon>
        <taxon>Moraxellales</taxon>
        <taxon>Moraxellaceae</taxon>
        <taxon>Acinetobacter</taxon>
    </lineage>
</organism>
<dbReference type="RefSeq" id="WP_308957504.1">
    <property type="nucleotide sequence ID" value="NZ_JAVICY010000061.1"/>
</dbReference>
<evidence type="ECO:0000313" key="8">
    <source>
        <dbReference type="EMBL" id="MDQ9073708.1"/>
    </source>
</evidence>
<dbReference type="PANTHER" id="PTHR30177:SF32">
    <property type="entry name" value="GLYCINE BETAINE UPTAKE SYSTEM PERMEASE PROTEIN YEHW"/>
    <property type="match status" value="1"/>
</dbReference>
<comment type="subcellular location">
    <subcellularLocation>
        <location evidence="1 6">Cell membrane</location>
        <topology evidence="1 6">Multi-pass membrane protein</topology>
    </subcellularLocation>
</comment>
<evidence type="ECO:0000313" key="9">
    <source>
        <dbReference type="Proteomes" id="UP001243195"/>
    </source>
</evidence>
<dbReference type="AlphaFoldDB" id="A0AAW8JR08"/>
<feature type="domain" description="ABC transmembrane type-1" evidence="7">
    <location>
        <begin position="58"/>
        <end position="239"/>
    </location>
</feature>
<keyword evidence="2 6" id="KW-0813">Transport</keyword>
<keyword evidence="4 6" id="KW-1133">Transmembrane helix</keyword>
<dbReference type="InterPro" id="IPR000515">
    <property type="entry name" value="MetI-like"/>
</dbReference>
<proteinExistence type="inferred from homology"/>
<evidence type="ECO:0000256" key="1">
    <source>
        <dbReference type="ARBA" id="ARBA00004651"/>
    </source>
</evidence>
<comment type="similarity">
    <text evidence="6">Belongs to the binding-protein-dependent transport system permease family.</text>
</comment>
<feature type="transmembrane region" description="Helical" evidence="6">
    <location>
        <begin position="94"/>
        <end position="118"/>
    </location>
</feature>
<dbReference type="Gene3D" id="1.10.3720.10">
    <property type="entry name" value="MetI-like"/>
    <property type="match status" value="1"/>
</dbReference>
<name>A0AAW8JR08_9GAMM</name>
<evidence type="ECO:0000256" key="2">
    <source>
        <dbReference type="ARBA" id="ARBA00022448"/>
    </source>
</evidence>
<evidence type="ECO:0000256" key="5">
    <source>
        <dbReference type="ARBA" id="ARBA00023136"/>
    </source>
</evidence>
<dbReference type="SUPFAM" id="SSF161098">
    <property type="entry name" value="MetI-like"/>
    <property type="match status" value="1"/>
</dbReference>
<sequence>MSSQPHRTISIRNLIAILVWPVLIALFYWQGLWQALLSPFLSEGQALLYEQSSLIELFKDHALIILYTSLLIILTAIPLGIFVTRPSGKSFSPLLRNIATVSQTLPPLAVLFLFLPIFGFGSKVAIFSLFLFGLMPTLQATITGIENVDTQTIDAAKGIGLSPREIFFKVELPLALPSILSGLRISILLIIATAALSPMVGAESLGSPIIVGFTINSTSQILQGAIAVALVSIVFDFSMRTFERYVTPWKREAHS</sequence>
<comment type="caution">
    <text evidence="8">The sequence shown here is derived from an EMBL/GenBank/DDBJ whole genome shotgun (WGS) entry which is preliminary data.</text>
</comment>
<dbReference type="GO" id="GO:0005886">
    <property type="term" value="C:plasma membrane"/>
    <property type="evidence" value="ECO:0007669"/>
    <property type="project" value="UniProtKB-SubCell"/>
</dbReference>
<dbReference type="PROSITE" id="PS50928">
    <property type="entry name" value="ABC_TM1"/>
    <property type="match status" value="1"/>
</dbReference>
<dbReference type="EMBL" id="JAVIDA010000059">
    <property type="protein sequence ID" value="MDQ9073708.1"/>
    <property type="molecule type" value="Genomic_DNA"/>
</dbReference>
<feature type="transmembrane region" description="Helical" evidence="6">
    <location>
        <begin position="62"/>
        <end position="82"/>
    </location>
</feature>
<accession>A0AAW8JR08</accession>
<dbReference type="Pfam" id="PF00528">
    <property type="entry name" value="BPD_transp_1"/>
    <property type="match status" value="1"/>
</dbReference>
<keyword evidence="3 6" id="KW-0812">Transmembrane</keyword>
<keyword evidence="5 6" id="KW-0472">Membrane</keyword>
<feature type="transmembrane region" description="Helical" evidence="6">
    <location>
        <begin position="174"/>
        <end position="197"/>
    </location>
</feature>
<dbReference type="InterPro" id="IPR035906">
    <property type="entry name" value="MetI-like_sf"/>
</dbReference>
<dbReference type="CDD" id="cd06261">
    <property type="entry name" value="TM_PBP2"/>
    <property type="match status" value="1"/>
</dbReference>
<evidence type="ECO:0000256" key="6">
    <source>
        <dbReference type="RuleBase" id="RU363032"/>
    </source>
</evidence>
<feature type="transmembrane region" description="Helical" evidence="6">
    <location>
        <begin position="12"/>
        <end position="31"/>
    </location>
</feature>
<evidence type="ECO:0000259" key="7">
    <source>
        <dbReference type="PROSITE" id="PS50928"/>
    </source>
</evidence>
<dbReference type="InterPro" id="IPR051204">
    <property type="entry name" value="ABC_transp_perm/SBD"/>
</dbReference>
<gene>
    <name evidence="8" type="ORF">RFH51_19950</name>
</gene>
<protein>
    <submittedName>
        <fullName evidence="8">ABC transporter permease</fullName>
    </submittedName>
</protein>